<feature type="signal peptide" evidence="3">
    <location>
        <begin position="1"/>
        <end position="17"/>
    </location>
</feature>
<dbReference type="Proteomes" id="UP000824504">
    <property type="component" value="Chromosome"/>
</dbReference>
<protein>
    <submittedName>
        <fullName evidence="5">Choice-of-anchor A family protein</fullName>
    </submittedName>
</protein>
<feature type="compositionally biased region" description="Low complexity" evidence="1">
    <location>
        <begin position="464"/>
        <end position="494"/>
    </location>
</feature>
<evidence type="ECO:0000259" key="4">
    <source>
        <dbReference type="Pfam" id="PF20597"/>
    </source>
</evidence>
<evidence type="ECO:0000256" key="2">
    <source>
        <dbReference type="SAM" id="Phobius"/>
    </source>
</evidence>
<reference evidence="5 6" key="1">
    <citation type="submission" date="2021-07" db="EMBL/GenBank/DDBJ databases">
        <title>complete genome sequencing of Tessaracoccus sp.J1M15.</title>
        <authorList>
            <person name="Bae J.-W."/>
            <person name="Kim D.-y."/>
        </authorList>
    </citation>
    <scope>NUCLEOTIDE SEQUENCE [LARGE SCALE GENOMIC DNA]</scope>
    <source>
        <strain evidence="5 6">J1M15</strain>
    </source>
</reference>
<keyword evidence="3" id="KW-0732">Signal</keyword>
<name>A0ABX8SKV7_9ACTN</name>
<dbReference type="Pfam" id="PF20597">
    <property type="entry name" value="pAdhesive_15"/>
    <property type="match status" value="1"/>
</dbReference>
<evidence type="ECO:0000313" key="6">
    <source>
        <dbReference type="Proteomes" id="UP000824504"/>
    </source>
</evidence>
<dbReference type="RefSeq" id="WP_219082572.1">
    <property type="nucleotide sequence ID" value="NZ_CP079216.1"/>
</dbReference>
<organism evidence="5 6">
    <name type="scientific">Tessaracoccus palaemonis</name>
    <dbReference type="NCBI Taxonomy" id="2829499"/>
    <lineage>
        <taxon>Bacteria</taxon>
        <taxon>Bacillati</taxon>
        <taxon>Actinomycetota</taxon>
        <taxon>Actinomycetes</taxon>
        <taxon>Propionibacteriales</taxon>
        <taxon>Propionibacteriaceae</taxon>
        <taxon>Tessaracoccus</taxon>
    </lineage>
</organism>
<feature type="chain" id="PRO_5046170215" evidence="3">
    <location>
        <begin position="18"/>
        <end position="555"/>
    </location>
</feature>
<feature type="compositionally biased region" description="Low complexity" evidence="1">
    <location>
        <begin position="423"/>
        <end position="434"/>
    </location>
</feature>
<sequence length="555" mass="56278">MAVIGVSSAVLMSPAIAADEDDTTACVPLNPMGAATPIDSTSGYTLFVTGDAILANSELEGTLAVGGTATFGDARGNQNGQYPIMHGGVGGNAQYDVPTIEGTPNRVLIQRFASVGKVVQVKSQGASGANAEAGVRIADQSVPAGYTFGPMFGGSGTTFFPSGGGNMSPQLESQVQAWNAADPGAGWSVDGAVADQFPSDMGRTILGATEGWNEVSAPAGNDQTITLNAEDPSRLPLSAFKNISKFKLEGYSQDSFLVITVAPSDVVDGRLVLPSYSFPGKNSPLNEGISHILFDLSAISGDVEITSDQEPVRGAIYAPDANITFPTEGNGGKEFEGQLIAANLTALQGGKEIHTNLFKGRFDCGREPVVEPTPTDEPTVVPTKPSVDPSTPAPTDEPSSPVPTDEPSSPVPTDEPSSPVPTDEPSSPVPTDEPSSPEPTDEPSSPEPTAVSSSPGAAPSHEGPSVSPTPTQATTTPATPVTPTATPTDPASAQVPVVDPTEDGTDPGDGDATPGPKPSPGLPSAGAGTAIPVFGAIAALAAIAGALMVRRRHAR</sequence>
<keyword evidence="2" id="KW-0812">Transmembrane</keyword>
<accession>A0ABX8SKV7</accession>
<dbReference type="EMBL" id="CP079216">
    <property type="protein sequence ID" value="QXT63060.1"/>
    <property type="molecule type" value="Genomic_DNA"/>
</dbReference>
<keyword evidence="2" id="KW-1133">Transmembrane helix</keyword>
<dbReference type="NCBIfam" id="TIGR04215">
    <property type="entry name" value="choice_anch_A"/>
    <property type="match status" value="1"/>
</dbReference>
<keyword evidence="6" id="KW-1185">Reference proteome</keyword>
<feature type="compositionally biased region" description="Acidic residues" evidence="1">
    <location>
        <begin position="500"/>
        <end position="509"/>
    </location>
</feature>
<evidence type="ECO:0000313" key="5">
    <source>
        <dbReference type="EMBL" id="QXT63060.1"/>
    </source>
</evidence>
<dbReference type="InterPro" id="IPR026588">
    <property type="entry name" value="Choice_anch_A"/>
</dbReference>
<gene>
    <name evidence="5" type="ORF">KDB89_00785</name>
</gene>
<feature type="compositionally biased region" description="Low complexity" evidence="1">
    <location>
        <begin position="370"/>
        <end position="383"/>
    </location>
</feature>
<evidence type="ECO:0000256" key="1">
    <source>
        <dbReference type="SAM" id="MobiDB-lite"/>
    </source>
</evidence>
<feature type="region of interest" description="Disordered" evidence="1">
    <location>
        <begin position="367"/>
        <end position="529"/>
    </location>
</feature>
<feature type="domain" description="Choice-of-anchor A" evidence="4">
    <location>
        <begin position="38"/>
        <end position="354"/>
    </location>
</feature>
<evidence type="ECO:0000256" key="3">
    <source>
        <dbReference type="SAM" id="SignalP"/>
    </source>
</evidence>
<keyword evidence="2" id="KW-0472">Membrane</keyword>
<feature type="transmembrane region" description="Helical" evidence="2">
    <location>
        <begin position="530"/>
        <end position="549"/>
    </location>
</feature>
<proteinExistence type="predicted"/>